<dbReference type="Gene3D" id="3.20.20.370">
    <property type="entry name" value="Glycoside hydrolase/deacetylase"/>
    <property type="match status" value="1"/>
</dbReference>
<feature type="region of interest" description="Disordered" evidence="1">
    <location>
        <begin position="89"/>
        <end position="167"/>
    </location>
</feature>
<evidence type="ECO:0000259" key="2">
    <source>
        <dbReference type="Pfam" id="PF01522"/>
    </source>
</evidence>
<reference evidence="3 4" key="1">
    <citation type="submission" date="2019-06" db="EMBL/GenBank/DDBJ databases">
        <title>Description of Kitasatospora acidophila sp. nov. isolated from pine grove soil, and reclassification of Streptomyces novaecaesareae to Kitasatospora novaeceasareae comb. nov.</title>
        <authorList>
            <person name="Kim M.J."/>
        </authorList>
    </citation>
    <scope>NUCLEOTIDE SEQUENCE [LARGE SCALE GENOMIC DNA]</scope>
    <source>
        <strain evidence="3 4">MMS16-CNU292</strain>
    </source>
</reference>
<protein>
    <submittedName>
        <fullName evidence="3">Polysaccharide deacetylase family protein</fullName>
    </submittedName>
</protein>
<dbReference type="SUPFAM" id="SSF88713">
    <property type="entry name" value="Glycoside hydrolase/deacetylase"/>
    <property type="match status" value="1"/>
</dbReference>
<feature type="domain" description="NodB homology" evidence="2">
    <location>
        <begin position="31"/>
        <end position="107"/>
    </location>
</feature>
<name>A0A540WDW2_9ACTN</name>
<dbReference type="OrthoDB" id="9763050at2"/>
<dbReference type="InterPro" id="IPR002509">
    <property type="entry name" value="NODB_dom"/>
</dbReference>
<accession>A0A540WDW2</accession>
<sequence>MHGWYGQGGYRADDVQLIGPAPDPAGATWNVPTGDKVVFFTVDDGWYRTPEAARFIADHRLPITAFPLPMPSELQPDYFRQVTAVPGSSIQDHTVSHRDLTTLSPPSSRPRSAAPATSTSGSTVRRRPSSGRPTSTTTRTPCRRRPTAGCAPCSPPLPTSPWAPRTSTTAARCSRVTWC</sequence>
<gene>
    <name evidence="3" type="ORF">E6W39_08320</name>
</gene>
<evidence type="ECO:0000313" key="4">
    <source>
        <dbReference type="Proteomes" id="UP000319103"/>
    </source>
</evidence>
<dbReference type="GO" id="GO:0016810">
    <property type="term" value="F:hydrolase activity, acting on carbon-nitrogen (but not peptide) bonds"/>
    <property type="evidence" value="ECO:0007669"/>
    <property type="project" value="InterPro"/>
</dbReference>
<dbReference type="Pfam" id="PF01522">
    <property type="entry name" value="Polysacc_deac_1"/>
    <property type="match status" value="1"/>
</dbReference>
<feature type="compositionally biased region" description="Low complexity" evidence="1">
    <location>
        <begin position="101"/>
        <end position="123"/>
    </location>
</feature>
<keyword evidence="4" id="KW-1185">Reference proteome</keyword>
<organism evidence="3 4">
    <name type="scientific">Kitasatospora acidiphila</name>
    <dbReference type="NCBI Taxonomy" id="2567942"/>
    <lineage>
        <taxon>Bacteria</taxon>
        <taxon>Bacillati</taxon>
        <taxon>Actinomycetota</taxon>
        <taxon>Actinomycetes</taxon>
        <taxon>Kitasatosporales</taxon>
        <taxon>Streptomycetaceae</taxon>
        <taxon>Kitasatospora</taxon>
    </lineage>
</organism>
<evidence type="ECO:0000313" key="3">
    <source>
        <dbReference type="EMBL" id="TQF07211.1"/>
    </source>
</evidence>
<dbReference type="GO" id="GO:0005975">
    <property type="term" value="P:carbohydrate metabolic process"/>
    <property type="evidence" value="ECO:0007669"/>
    <property type="project" value="InterPro"/>
</dbReference>
<dbReference type="Proteomes" id="UP000319103">
    <property type="component" value="Unassembled WGS sequence"/>
</dbReference>
<feature type="compositionally biased region" description="Low complexity" evidence="1">
    <location>
        <begin position="130"/>
        <end position="140"/>
    </location>
</feature>
<dbReference type="InterPro" id="IPR011330">
    <property type="entry name" value="Glyco_hydro/deAcase_b/a-brl"/>
</dbReference>
<dbReference type="EMBL" id="VIGB01000003">
    <property type="protein sequence ID" value="TQF07211.1"/>
    <property type="molecule type" value="Genomic_DNA"/>
</dbReference>
<proteinExistence type="predicted"/>
<comment type="caution">
    <text evidence="3">The sequence shown here is derived from an EMBL/GenBank/DDBJ whole genome shotgun (WGS) entry which is preliminary data.</text>
</comment>
<dbReference type="AlphaFoldDB" id="A0A540WDW2"/>
<evidence type="ECO:0000256" key="1">
    <source>
        <dbReference type="SAM" id="MobiDB-lite"/>
    </source>
</evidence>